<proteinExistence type="inferred from homology"/>
<feature type="compositionally biased region" description="Polar residues" evidence="7">
    <location>
        <begin position="231"/>
        <end position="244"/>
    </location>
</feature>
<protein>
    <recommendedName>
        <fullName evidence="6">CENP-C homolog</fullName>
    </recommendedName>
</protein>
<dbReference type="Pfam" id="PF11699">
    <property type="entry name" value="CENP-C_C"/>
    <property type="match status" value="1"/>
</dbReference>
<reference evidence="10 11" key="1">
    <citation type="submission" date="2019-06" db="EMBL/GenBank/DDBJ databases">
        <title>Wine fermentation using esterase from Monascus purpureus.</title>
        <authorList>
            <person name="Geng C."/>
            <person name="Zhang Y."/>
        </authorList>
    </citation>
    <scope>NUCLEOTIDE SEQUENCE [LARGE SCALE GENOMIC DNA]</scope>
    <source>
        <strain evidence="10">HQ1</strain>
    </source>
</reference>
<dbReference type="CDD" id="cd06993">
    <property type="entry name" value="cupin_CENP-C_C"/>
    <property type="match status" value="1"/>
</dbReference>
<dbReference type="GO" id="GO:0005634">
    <property type="term" value="C:nucleus"/>
    <property type="evidence" value="ECO:0007669"/>
    <property type="project" value="UniProtKB-SubCell"/>
</dbReference>
<feature type="compositionally biased region" description="Acidic residues" evidence="7">
    <location>
        <begin position="435"/>
        <end position="444"/>
    </location>
</feature>
<dbReference type="InterPro" id="IPR011051">
    <property type="entry name" value="RmlC_Cupin_sf"/>
</dbReference>
<feature type="compositionally biased region" description="Polar residues" evidence="7">
    <location>
        <begin position="146"/>
        <end position="163"/>
    </location>
</feature>
<dbReference type="GO" id="GO:0051315">
    <property type="term" value="P:attachment of mitotic spindle microtubules to kinetochore"/>
    <property type="evidence" value="ECO:0007669"/>
    <property type="project" value="TreeGrafter"/>
</dbReference>
<evidence type="ECO:0000259" key="9">
    <source>
        <dbReference type="Pfam" id="PF15624"/>
    </source>
</evidence>
<feature type="region of interest" description="Disordered" evidence="7">
    <location>
        <begin position="44"/>
        <end position="372"/>
    </location>
</feature>
<feature type="compositionally biased region" description="Basic and acidic residues" evidence="7">
    <location>
        <begin position="132"/>
        <end position="145"/>
    </location>
</feature>
<dbReference type="PANTHER" id="PTHR16684">
    <property type="entry name" value="CENTROMERE PROTEIN C"/>
    <property type="match status" value="1"/>
</dbReference>
<evidence type="ECO:0000256" key="5">
    <source>
        <dbReference type="ARBA" id="ARBA00057947"/>
    </source>
</evidence>
<feature type="region of interest" description="Disordered" evidence="7">
    <location>
        <begin position="1"/>
        <end position="26"/>
    </location>
</feature>
<comment type="subcellular location">
    <subcellularLocation>
        <location evidence="1">Nucleus</location>
    </subcellularLocation>
</comment>
<evidence type="ECO:0000256" key="4">
    <source>
        <dbReference type="ARBA" id="ARBA00023242"/>
    </source>
</evidence>
<keyword evidence="3" id="KW-0238">DNA-binding</keyword>
<dbReference type="EMBL" id="VIFY01000247">
    <property type="protein sequence ID" value="TQB68143.1"/>
    <property type="molecule type" value="Genomic_DNA"/>
</dbReference>
<keyword evidence="4" id="KW-0539">Nucleus</keyword>
<dbReference type="InterPro" id="IPR025974">
    <property type="entry name" value="Mif2/CENP-C_cupin"/>
</dbReference>
<evidence type="ECO:0000313" key="11">
    <source>
        <dbReference type="Proteomes" id="UP000319663"/>
    </source>
</evidence>
<name>A0A507QK17_MONPU</name>
<evidence type="ECO:0000256" key="6">
    <source>
        <dbReference type="ARBA" id="ARBA00075033"/>
    </source>
</evidence>
<keyword evidence="11" id="KW-1185">Reference proteome</keyword>
<evidence type="ECO:0000313" key="10">
    <source>
        <dbReference type="EMBL" id="TQB68143.1"/>
    </source>
</evidence>
<dbReference type="FunFam" id="2.60.120.10:FF:000033">
    <property type="entry name" value="Centromere protein C 1"/>
    <property type="match status" value="1"/>
</dbReference>
<dbReference type="STRING" id="5098.A0A507QK17"/>
<dbReference type="AlphaFoldDB" id="A0A507QK17"/>
<dbReference type="InterPro" id="IPR014710">
    <property type="entry name" value="RmlC-like_jellyroll"/>
</dbReference>
<gene>
    <name evidence="10" type="ORF">MPDQ_003923</name>
</gene>
<dbReference type="SUPFAM" id="SSF51182">
    <property type="entry name" value="RmlC-like cupins"/>
    <property type="match status" value="1"/>
</dbReference>
<feature type="compositionally biased region" description="Low complexity" evidence="7">
    <location>
        <begin position="106"/>
        <end position="118"/>
    </location>
</feature>
<dbReference type="OrthoDB" id="1939643at2759"/>
<feature type="compositionally biased region" description="Polar residues" evidence="7">
    <location>
        <begin position="273"/>
        <end position="283"/>
    </location>
</feature>
<comment type="caution">
    <text evidence="10">The sequence shown here is derived from an EMBL/GenBank/DDBJ whole genome shotgun (WGS) entry which is preliminary data.</text>
</comment>
<evidence type="ECO:0000256" key="1">
    <source>
        <dbReference type="ARBA" id="ARBA00004123"/>
    </source>
</evidence>
<feature type="compositionally biased region" description="Basic residues" evidence="7">
    <location>
        <begin position="416"/>
        <end position="430"/>
    </location>
</feature>
<dbReference type="InterPro" id="IPR028386">
    <property type="entry name" value="CENP-C/Mif2/cnp3"/>
</dbReference>
<dbReference type="GO" id="GO:0000776">
    <property type="term" value="C:kinetochore"/>
    <property type="evidence" value="ECO:0007669"/>
    <property type="project" value="InterPro"/>
</dbReference>
<sequence>MAPRGPAKTRDYDYSNVGTAGRRTGITLKEGKRDEHGMEEIEGMFSSPERSPVKYNGLYNENETAGSEGMSMDEGSAPGPADFLKGRRASYFPPPVARSPVKTGLSGSPRRTPRLRSSSPRRDIPSSGTSEDQSREVRNGSRRQDSSPLSNRHVNASSYTNGLRSKGKSDSKAFRPDTTVDFSDSDEDGQLNGDENMSAFDQTQDDLADGFGAANSPVVDGQDVLDHVESAYNNSDENSPSVLASDSRRSRRGRPASKTKNYSPARANGGQGVTQHNTATGESQPKRKRPGRPPKSQNKTNNDGAVDRRPSKRAKTSDEKRASTLNPELDKVVENYANSHTGPLKGRSLYILKRESPSDSNATHTRSGRVSVRPVAFWRNERCVYGSEEAAEGQRFPVLTIKEVIRTEELPPEKRNTKKRNSSKKTKPRKRKEDESEDEDDYLDPWEKEGGVLHGYVRKWDSETQTGIDEEEILDIAYAPSGIETRDTKDSSFRFAKLLSSPFLGSGIVELPPGGVKKPKNSKRMHMLFYVCRGRIQVDVSGVQFSAGKGCVFQVPRGNYYSFANAHQKVARLFFTQGCVPVENDGPNSDSKPVATEDESATDAQPNGVGKGRPKGKQKAGNAHKA</sequence>
<dbReference type="Proteomes" id="UP000319663">
    <property type="component" value="Unassembled WGS sequence"/>
</dbReference>
<dbReference type="Pfam" id="PF15624">
    <property type="entry name" value="Mif2_N"/>
    <property type="match status" value="1"/>
</dbReference>
<dbReference type="GO" id="GO:0051455">
    <property type="term" value="P:spindle attachment to meiosis I kinetochore"/>
    <property type="evidence" value="ECO:0007669"/>
    <property type="project" value="TreeGrafter"/>
</dbReference>
<feature type="region of interest" description="Disordered" evidence="7">
    <location>
        <begin position="409"/>
        <end position="444"/>
    </location>
</feature>
<dbReference type="Gene3D" id="2.60.120.10">
    <property type="entry name" value="Jelly Rolls"/>
    <property type="match status" value="1"/>
</dbReference>
<dbReference type="PANTHER" id="PTHR16684:SF11">
    <property type="entry name" value="CENTROMERE PROTEIN C"/>
    <property type="match status" value="1"/>
</dbReference>
<organism evidence="10 11">
    <name type="scientific">Monascus purpureus</name>
    <name type="common">Red mold</name>
    <name type="synonym">Monascus anka</name>
    <dbReference type="NCBI Taxonomy" id="5098"/>
    <lineage>
        <taxon>Eukaryota</taxon>
        <taxon>Fungi</taxon>
        <taxon>Dikarya</taxon>
        <taxon>Ascomycota</taxon>
        <taxon>Pezizomycotina</taxon>
        <taxon>Eurotiomycetes</taxon>
        <taxon>Eurotiomycetidae</taxon>
        <taxon>Eurotiales</taxon>
        <taxon>Aspergillaceae</taxon>
        <taxon>Monascus</taxon>
    </lineage>
</organism>
<feature type="region of interest" description="Disordered" evidence="7">
    <location>
        <begin position="584"/>
        <end position="626"/>
    </location>
</feature>
<comment type="function">
    <text evidence="5">Component of the kinetochore, a multiprotein complex that assembles on centromeric DNA and attaches chromosomes to spindle microtubules, mediating chromosome segregation and sister chromatid segregation during meiosis and mitosis. Component of the inner kinetochore constitutive centromere-associated network (CCAN), which serves as a structural platform for outer kinetochore assembly.</text>
</comment>
<feature type="compositionally biased region" description="Basic residues" evidence="7">
    <location>
        <begin position="612"/>
        <end position="626"/>
    </location>
</feature>
<comment type="similarity">
    <text evidence="2">Belongs to the CENP-C/MIF2 family.</text>
</comment>
<feature type="compositionally biased region" description="Basic and acidic residues" evidence="7">
    <location>
        <begin position="305"/>
        <end position="333"/>
    </location>
</feature>
<evidence type="ECO:0000256" key="3">
    <source>
        <dbReference type="ARBA" id="ARBA00023125"/>
    </source>
</evidence>
<dbReference type="GO" id="GO:0019237">
    <property type="term" value="F:centromeric DNA binding"/>
    <property type="evidence" value="ECO:0007669"/>
    <property type="project" value="InterPro"/>
</dbReference>
<feature type="domain" description="Mif2/CENP-C cupin" evidence="8">
    <location>
        <begin position="493"/>
        <end position="577"/>
    </location>
</feature>
<accession>A0A507QK17</accession>
<feature type="compositionally biased region" description="Polar residues" evidence="7">
    <location>
        <begin position="193"/>
        <end position="202"/>
    </location>
</feature>
<feature type="domain" description="Mif2 N-terminal" evidence="9">
    <location>
        <begin position="14"/>
        <end position="134"/>
    </location>
</feature>
<dbReference type="InterPro" id="IPR028929">
    <property type="entry name" value="Mif2_N"/>
</dbReference>
<evidence type="ECO:0000259" key="8">
    <source>
        <dbReference type="Pfam" id="PF11699"/>
    </source>
</evidence>
<evidence type="ECO:0000256" key="7">
    <source>
        <dbReference type="SAM" id="MobiDB-lite"/>
    </source>
</evidence>
<dbReference type="GO" id="GO:0051382">
    <property type="term" value="P:kinetochore assembly"/>
    <property type="evidence" value="ECO:0007669"/>
    <property type="project" value="InterPro"/>
</dbReference>
<evidence type="ECO:0000256" key="2">
    <source>
        <dbReference type="ARBA" id="ARBA00010291"/>
    </source>
</evidence>